<sequence>MPQWTDQTTNAKFVEDVWRVGVRVRVNEKGIVTREEIEVCMREVMEGERGKEISRNSEKWKVLAKEAIDEGGCSDKNIEEFVAKLLCS</sequence>
<reference evidence="2" key="1">
    <citation type="journal article" date="2023" name="G3 (Bethesda)">
        <title>Genome assembly and association tests identify interacting loci associated with vigor, precocity, and sex in interspecific pistachio rootstocks.</title>
        <authorList>
            <person name="Palmer W."/>
            <person name="Jacygrad E."/>
            <person name="Sagayaradj S."/>
            <person name="Cavanaugh K."/>
            <person name="Han R."/>
            <person name="Bertier L."/>
            <person name="Beede B."/>
            <person name="Kafkas S."/>
            <person name="Golino D."/>
            <person name="Preece J."/>
            <person name="Michelmore R."/>
        </authorList>
    </citation>
    <scope>NUCLEOTIDE SEQUENCE [LARGE SCALE GENOMIC DNA]</scope>
</reference>
<accession>A0ACC1B3Y8</accession>
<keyword evidence="2" id="KW-1185">Reference proteome</keyword>
<organism evidence="1 2">
    <name type="scientific">Pistacia atlantica</name>
    <dbReference type="NCBI Taxonomy" id="434234"/>
    <lineage>
        <taxon>Eukaryota</taxon>
        <taxon>Viridiplantae</taxon>
        <taxon>Streptophyta</taxon>
        <taxon>Embryophyta</taxon>
        <taxon>Tracheophyta</taxon>
        <taxon>Spermatophyta</taxon>
        <taxon>Magnoliopsida</taxon>
        <taxon>eudicotyledons</taxon>
        <taxon>Gunneridae</taxon>
        <taxon>Pentapetalae</taxon>
        <taxon>rosids</taxon>
        <taxon>malvids</taxon>
        <taxon>Sapindales</taxon>
        <taxon>Anacardiaceae</taxon>
        <taxon>Pistacia</taxon>
    </lineage>
</organism>
<proteinExistence type="predicted"/>
<evidence type="ECO:0000313" key="1">
    <source>
        <dbReference type="EMBL" id="KAJ0093647.1"/>
    </source>
</evidence>
<evidence type="ECO:0000313" key="2">
    <source>
        <dbReference type="Proteomes" id="UP001164250"/>
    </source>
</evidence>
<gene>
    <name evidence="1" type="ORF">Patl1_26904</name>
</gene>
<dbReference type="EMBL" id="CM047903">
    <property type="protein sequence ID" value="KAJ0093647.1"/>
    <property type="molecule type" value="Genomic_DNA"/>
</dbReference>
<protein>
    <submittedName>
        <fullName evidence="1">Uncharacterized protein</fullName>
    </submittedName>
</protein>
<name>A0ACC1B3Y8_9ROSI</name>
<comment type="caution">
    <text evidence="1">The sequence shown here is derived from an EMBL/GenBank/DDBJ whole genome shotgun (WGS) entry which is preliminary data.</text>
</comment>
<dbReference type="Proteomes" id="UP001164250">
    <property type="component" value="Chromosome 7"/>
</dbReference>